<evidence type="ECO:0000313" key="2">
    <source>
        <dbReference type="Proteomes" id="UP001055091"/>
    </source>
</evidence>
<name>A0AA37N643_9FIRM</name>
<comment type="caution">
    <text evidence="1">The sequence shown here is derived from an EMBL/GenBank/DDBJ whole genome shotgun (WGS) entry which is preliminary data.</text>
</comment>
<dbReference type="RefSeq" id="WP_244053269.1">
    <property type="nucleotide sequence ID" value="NZ_BQNJ01000003.1"/>
</dbReference>
<organism evidence="1 2">
    <name type="scientific">Hungatella hathewayi</name>
    <dbReference type="NCBI Taxonomy" id="154046"/>
    <lineage>
        <taxon>Bacteria</taxon>
        <taxon>Bacillati</taxon>
        <taxon>Bacillota</taxon>
        <taxon>Clostridia</taxon>
        <taxon>Lachnospirales</taxon>
        <taxon>Lachnospiraceae</taxon>
        <taxon>Hungatella</taxon>
    </lineage>
</organism>
<dbReference type="EMBL" id="BQNJ01000003">
    <property type="protein sequence ID" value="GKH04733.1"/>
    <property type="molecule type" value="Genomic_DNA"/>
</dbReference>
<proteinExistence type="predicted"/>
<accession>A0AA37N643</accession>
<evidence type="ECO:0000313" key="1">
    <source>
        <dbReference type="EMBL" id="GKH04733.1"/>
    </source>
</evidence>
<dbReference type="InterPro" id="IPR027417">
    <property type="entry name" value="P-loop_NTPase"/>
</dbReference>
<gene>
    <name evidence="1" type="ORF">CE91St55_67140</name>
</gene>
<dbReference type="SUPFAM" id="SSF52540">
    <property type="entry name" value="P-loop containing nucleoside triphosphate hydrolases"/>
    <property type="match status" value="1"/>
</dbReference>
<dbReference type="AlphaFoldDB" id="A0AA37N643"/>
<reference evidence="1" key="1">
    <citation type="submission" date="2022-01" db="EMBL/GenBank/DDBJ databases">
        <title>Novel bile acid biosynthetic pathways are enriched in the microbiome of centenarians.</title>
        <authorList>
            <person name="Sato Y."/>
            <person name="Atarashi K."/>
            <person name="Plichta R.D."/>
            <person name="Arai Y."/>
            <person name="Sasajima S."/>
            <person name="Kearney M.S."/>
            <person name="Suda W."/>
            <person name="Takeshita K."/>
            <person name="Sasaki T."/>
            <person name="Okamoto S."/>
            <person name="Skelly N.A."/>
            <person name="Okamura Y."/>
            <person name="Vlamakis H."/>
            <person name="Li Y."/>
            <person name="Tanoue T."/>
            <person name="Takei H."/>
            <person name="Nittono H."/>
            <person name="Narushima S."/>
            <person name="Irie J."/>
            <person name="Itoh H."/>
            <person name="Moriya K."/>
            <person name="Sugiura Y."/>
            <person name="Suematsu M."/>
            <person name="Moritoki N."/>
            <person name="Shibata S."/>
            <person name="Littman R.D."/>
            <person name="Fischbach A.M."/>
            <person name="Uwamino Y."/>
            <person name="Inoue T."/>
            <person name="Honda A."/>
            <person name="Hattori M."/>
            <person name="Murai T."/>
            <person name="Xavier J.R."/>
            <person name="Hirose N."/>
            <person name="Honda K."/>
        </authorList>
    </citation>
    <scope>NUCLEOTIDE SEQUENCE</scope>
    <source>
        <strain evidence="1">CE91-St55</strain>
    </source>
</reference>
<dbReference type="InterPro" id="IPR051162">
    <property type="entry name" value="T4SS_component"/>
</dbReference>
<dbReference type="Proteomes" id="UP001055091">
    <property type="component" value="Unassembled WGS sequence"/>
</dbReference>
<dbReference type="Gene3D" id="1.10.8.730">
    <property type="match status" value="1"/>
</dbReference>
<sequence>MIKTLKNLLKQDKERYTVPRKVQDVIPVRRIWKDGIFMTGGKFAKTYKFTDINYLVASREDKESMFLTYSELLNSLDSGATTKITINNRRLNKANFEQSILMPLRGDFRDEYRREYNQMLLDKATGANGIVQEKYLTISVVKKDIEEARAYFARVGADLISHFSALGSKCTELDAEEKLRVLHDFYRQGEEAAFHFDPQDMMKKGHDFRDYICPDSIEKNSDYLKLGEKFCRVLFLKDYASYIKDGMVTELTDFNRNMMLSIDVVPVPTDEAVREVENRLLGVETNITNWQRRQNANNNFSAVIPYDMELQRKESKEFLDDLTTRDQRMMFGLITMVLCADSKEQLDSDTEAVLSVARKHMCQLATLKFQQIDGLNTVLPIGARKINAFRTLTTESLAVFIPFKVQEIRDSGGIYYGENAISHNLIMCNKANLLNQSAFLLGVPGSGKSFCAKELITFLILNTDDDILICDPEGEFAPLVQALGGDISTIIRMAAGGKDRLNAMYMVDGYGENNPIVEKSQFVMSLVEQIDKNGVGPQQKSIIDRCTALVYQEAQQKGTVATLCDLRDKILEQPEDKAKEIALSLELFTKGSLDIFGHESTVDLDKRIVVFDIRSLGAQLKPTGLLVITDTILNRVTLNWKKGKRTHVFIDEFHVVFENEQSGIFFNSAWRQFRKRGAYPTAITQNVEYLLDSVQASTMLSNSEFVVMLNQAASDRAKLAKLLNISDEQMSYVTNADAGCGLIKYGSALVPFINRFPKNTKLYQLMTTKPGEGVFGGAVNGNAIH</sequence>
<protein>
    <submittedName>
        <fullName evidence="1">Conjugal transfer protein TraE</fullName>
    </submittedName>
</protein>
<dbReference type="Gene3D" id="3.40.50.300">
    <property type="entry name" value="P-loop containing nucleotide triphosphate hydrolases"/>
    <property type="match status" value="1"/>
</dbReference>
<dbReference type="PANTHER" id="PTHR30121">
    <property type="entry name" value="UNCHARACTERIZED PROTEIN YJGR-RELATED"/>
    <property type="match status" value="1"/>
</dbReference>
<dbReference type="PANTHER" id="PTHR30121:SF6">
    <property type="entry name" value="SLR6007 PROTEIN"/>
    <property type="match status" value="1"/>
</dbReference>
<dbReference type="NCBIfam" id="NF045971">
    <property type="entry name" value="conju_CD1110"/>
    <property type="match status" value="1"/>
</dbReference>
<dbReference type="Pfam" id="PF12846">
    <property type="entry name" value="AAA_10"/>
    <property type="match status" value="1"/>
</dbReference>